<evidence type="ECO:0000313" key="2">
    <source>
        <dbReference type="EMBL" id="CAI0460260.1"/>
    </source>
</evidence>
<sequence length="299" mass="33079">MAMGGDATWVSKKPLRRIGGMSDALSIAADLGYSVAPPPSQEEVQNLSASSGEKGDDLIKVLRELTTVQRKIADLQVELQGRKDDKNVAHLTHVSEMEKKIETLSRITTILKDVIQNKDRIIARLQQPYSLDCIPVEAEYQKQFSELLMKAASDYGPLTASVSDFQWTQNFRESPSVWGEMLRPIPVALASCTRFFEAMSAMRESFATLQDLRVGHLTASPPSTPANHSSSSQITPRDSDLVTPPVWKTESSLDDLAIKSLGKQQELHGQVDEQIEADQADSLNHRRLSWPPSVKQNGV</sequence>
<organism evidence="2 3">
    <name type="scientific">Linum tenue</name>
    <dbReference type="NCBI Taxonomy" id="586396"/>
    <lineage>
        <taxon>Eukaryota</taxon>
        <taxon>Viridiplantae</taxon>
        <taxon>Streptophyta</taxon>
        <taxon>Embryophyta</taxon>
        <taxon>Tracheophyta</taxon>
        <taxon>Spermatophyta</taxon>
        <taxon>Magnoliopsida</taxon>
        <taxon>eudicotyledons</taxon>
        <taxon>Gunneridae</taxon>
        <taxon>Pentapetalae</taxon>
        <taxon>rosids</taxon>
        <taxon>fabids</taxon>
        <taxon>Malpighiales</taxon>
        <taxon>Linaceae</taxon>
        <taxon>Linum</taxon>
    </lineage>
</organism>
<evidence type="ECO:0000313" key="3">
    <source>
        <dbReference type="Proteomes" id="UP001154282"/>
    </source>
</evidence>
<name>A0AAV0NP78_9ROSI</name>
<reference evidence="2" key="1">
    <citation type="submission" date="2022-08" db="EMBL/GenBank/DDBJ databases">
        <authorList>
            <person name="Gutierrez-Valencia J."/>
        </authorList>
    </citation>
    <scope>NUCLEOTIDE SEQUENCE</scope>
</reference>
<keyword evidence="3" id="KW-1185">Reference proteome</keyword>
<comment type="caution">
    <text evidence="2">The sequence shown here is derived from an EMBL/GenBank/DDBJ whole genome shotgun (WGS) entry which is preliminary data.</text>
</comment>
<dbReference type="AlphaFoldDB" id="A0AAV0NP78"/>
<dbReference type="Proteomes" id="UP001154282">
    <property type="component" value="Unassembled WGS sequence"/>
</dbReference>
<evidence type="ECO:0008006" key="4">
    <source>
        <dbReference type="Google" id="ProtNLM"/>
    </source>
</evidence>
<dbReference type="PANTHER" id="PTHR16039:SF1">
    <property type="entry name" value="HAUS AUGMIN-LIKE COMPLEX SUBUNIT 2"/>
    <property type="match status" value="1"/>
</dbReference>
<protein>
    <recommendedName>
        <fullName evidence="4">AUGMIN subunit 2</fullName>
    </recommendedName>
</protein>
<dbReference type="GO" id="GO:0007020">
    <property type="term" value="P:microtubule nucleation"/>
    <property type="evidence" value="ECO:0007669"/>
    <property type="project" value="TreeGrafter"/>
</dbReference>
<dbReference type="Pfam" id="PF15003">
    <property type="entry name" value="HAUS2"/>
    <property type="match status" value="1"/>
</dbReference>
<dbReference type="GO" id="GO:0031023">
    <property type="term" value="P:microtubule organizing center organization"/>
    <property type="evidence" value="ECO:0007669"/>
    <property type="project" value="InterPro"/>
</dbReference>
<accession>A0AAV0NP78</accession>
<dbReference type="EMBL" id="CAMGYJ010000008">
    <property type="protein sequence ID" value="CAI0460260.1"/>
    <property type="molecule type" value="Genomic_DNA"/>
</dbReference>
<gene>
    <name evidence="2" type="ORF">LITE_LOCUS34398</name>
</gene>
<dbReference type="PANTHER" id="PTHR16039">
    <property type="entry name" value="HAUS AUGMIN-LIKE COMPLEX SUBUNIT 2"/>
    <property type="match status" value="1"/>
</dbReference>
<feature type="compositionally biased region" description="Polar residues" evidence="1">
    <location>
        <begin position="225"/>
        <end position="236"/>
    </location>
</feature>
<proteinExistence type="predicted"/>
<feature type="region of interest" description="Disordered" evidence="1">
    <location>
        <begin position="280"/>
        <end position="299"/>
    </location>
</feature>
<dbReference type="GO" id="GO:0051225">
    <property type="term" value="P:spindle assembly"/>
    <property type="evidence" value="ECO:0007669"/>
    <property type="project" value="InterPro"/>
</dbReference>
<evidence type="ECO:0000256" key="1">
    <source>
        <dbReference type="SAM" id="MobiDB-lite"/>
    </source>
</evidence>
<dbReference type="InterPro" id="IPR028346">
    <property type="entry name" value="HAUS2"/>
</dbReference>
<feature type="region of interest" description="Disordered" evidence="1">
    <location>
        <begin position="217"/>
        <end position="246"/>
    </location>
</feature>
<dbReference type="GO" id="GO:1990498">
    <property type="term" value="C:mitotic spindle microtubule"/>
    <property type="evidence" value="ECO:0007669"/>
    <property type="project" value="TreeGrafter"/>
</dbReference>